<reference evidence="1" key="1">
    <citation type="journal article" date="2014" name="Nat. Commun.">
        <title>The rainbow trout genome provides novel insights into evolution after whole-genome duplication in vertebrates.</title>
        <authorList>
            <person name="Berthelot C."/>
            <person name="Brunet F."/>
            <person name="Chalopin D."/>
            <person name="Juanchich A."/>
            <person name="Bernard M."/>
            <person name="Noel B."/>
            <person name="Bento P."/>
            <person name="Da Silva C."/>
            <person name="Labadie K."/>
            <person name="Alberti A."/>
            <person name="Aury J.M."/>
            <person name="Louis A."/>
            <person name="Dehais P."/>
            <person name="Bardou P."/>
            <person name="Montfort J."/>
            <person name="Klopp C."/>
            <person name="Cabau C."/>
            <person name="Gaspin C."/>
            <person name="Thorgaard G.H."/>
            <person name="Boussaha M."/>
            <person name="Quillet E."/>
            <person name="Guyomard R."/>
            <person name="Galiana D."/>
            <person name="Bobe J."/>
            <person name="Volff J.N."/>
            <person name="Genet C."/>
            <person name="Wincker P."/>
            <person name="Jaillon O."/>
            <person name="Roest Crollius H."/>
            <person name="Guiguen Y."/>
        </authorList>
    </citation>
    <scope>NUCLEOTIDE SEQUENCE [LARGE SCALE GENOMIC DNA]</scope>
</reference>
<dbReference type="AlphaFoldDB" id="A0A060ZBY8"/>
<reference evidence="1" key="2">
    <citation type="submission" date="2014-03" db="EMBL/GenBank/DDBJ databases">
        <authorList>
            <person name="Genoscope - CEA"/>
        </authorList>
    </citation>
    <scope>NUCLEOTIDE SEQUENCE</scope>
</reference>
<name>A0A060ZBY8_ONCMY</name>
<sequence>MKKLKEEMEGVVKELAENNHFLERFGSLTLDGGMRSVDRI</sequence>
<dbReference type="Proteomes" id="UP000193380">
    <property type="component" value="Unassembled WGS sequence"/>
</dbReference>
<evidence type="ECO:0000313" key="1">
    <source>
        <dbReference type="EMBL" id="CDR01367.1"/>
    </source>
</evidence>
<proteinExistence type="predicted"/>
<evidence type="ECO:0000313" key="2">
    <source>
        <dbReference type="Proteomes" id="UP000193380"/>
    </source>
</evidence>
<organism evidence="1 2">
    <name type="scientific">Oncorhynchus mykiss</name>
    <name type="common">Rainbow trout</name>
    <name type="synonym">Salmo gairdneri</name>
    <dbReference type="NCBI Taxonomy" id="8022"/>
    <lineage>
        <taxon>Eukaryota</taxon>
        <taxon>Metazoa</taxon>
        <taxon>Chordata</taxon>
        <taxon>Craniata</taxon>
        <taxon>Vertebrata</taxon>
        <taxon>Euteleostomi</taxon>
        <taxon>Actinopterygii</taxon>
        <taxon>Neopterygii</taxon>
        <taxon>Teleostei</taxon>
        <taxon>Protacanthopterygii</taxon>
        <taxon>Salmoniformes</taxon>
        <taxon>Salmonidae</taxon>
        <taxon>Salmoninae</taxon>
        <taxon>Oncorhynchus</taxon>
    </lineage>
</organism>
<dbReference type="PaxDb" id="8022-A0A060ZBY8"/>
<dbReference type="EMBL" id="FR965930">
    <property type="protein sequence ID" value="CDR01367.1"/>
    <property type="molecule type" value="Genomic_DNA"/>
</dbReference>
<accession>A0A060ZBY8</accession>
<dbReference type="STRING" id="8022.A0A060ZBY8"/>
<protein>
    <submittedName>
        <fullName evidence="1">Uncharacterized protein</fullName>
    </submittedName>
</protein>
<gene>
    <name evidence="1" type="ORF">GSONMT00013162001</name>
</gene>